<dbReference type="SUPFAM" id="SSF55486">
    <property type="entry name" value="Metalloproteases ('zincins'), catalytic domain"/>
    <property type="match status" value="1"/>
</dbReference>
<protein>
    <recommendedName>
        <fullName evidence="5">Peptidase M10 metallopeptidase domain-containing protein</fullName>
    </recommendedName>
</protein>
<organism evidence="6 7">
    <name type="scientific">Lactobacillus rodentium</name>
    <dbReference type="NCBI Taxonomy" id="947835"/>
    <lineage>
        <taxon>Bacteria</taxon>
        <taxon>Bacillati</taxon>
        <taxon>Bacillota</taxon>
        <taxon>Bacilli</taxon>
        <taxon>Lactobacillales</taxon>
        <taxon>Lactobacillaceae</taxon>
        <taxon>Lactobacillus</taxon>
    </lineage>
</organism>
<gene>
    <name evidence="6" type="ORF">LrDSM24759_00530</name>
</gene>
<dbReference type="InterPro" id="IPR001818">
    <property type="entry name" value="Pept_M10_metallopeptidase"/>
</dbReference>
<dbReference type="CDD" id="cd04268">
    <property type="entry name" value="ZnMc_MMP_like"/>
    <property type="match status" value="1"/>
</dbReference>
<proteinExistence type="predicted"/>
<feature type="domain" description="Peptidase M10 metallopeptidase" evidence="5">
    <location>
        <begin position="81"/>
        <end position="211"/>
    </location>
</feature>
<keyword evidence="1" id="KW-0645">Protease</keyword>
<evidence type="ECO:0000256" key="1">
    <source>
        <dbReference type="ARBA" id="ARBA00022670"/>
    </source>
</evidence>
<dbReference type="GO" id="GO:0031012">
    <property type="term" value="C:extracellular matrix"/>
    <property type="evidence" value="ECO:0007669"/>
    <property type="project" value="InterPro"/>
</dbReference>
<evidence type="ECO:0000313" key="7">
    <source>
        <dbReference type="Proteomes" id="UP000257317"/>
    </source>
</evidence>
<keyword evidence="4" id="KW-0862">Zinc</keyword>
<keyword evidence="3" id="KW-0378">Hydrolase</keyword>
<dbReference type="EMBL" id="BFBY01000001">
    <property type="protein sequence ID" value="GBG04139.1"/>
    <property type="molecule type" value="Genomic_DNA"/>
</dbReference>
<evidence type="ECO:0000259" key="5">
    <source>
        <dbReference type="Pfam" id="PF00413"/>
    </source>
</evidence>
<keyword evidence="7" id="KW-1185">Reference proteome</keyword>
<dbReference type="Gene3D" id="3.40.390.10">
    <property type="entry name" value="Collagenase (Catalytic Domain)"/>
    <property type="match status" value="1"/>
</dbReference>
<evidence type="ECO:0000256" key="3">
    <source>
        <dbReference type="ARBA" id="ARBA00022801"/>
    </source>
</evidence>
<dbReference type="GO" id="GO:0006508">
    <property type="term" value="P:proteolysis"/>
    <property type="evidence" value="ECO:0007669"/>
    <property type="project" value="UniProtKB-KW"/>
</dbReference>
<keyword evidence="2" id="KW-0479">Metal-binding</keyword>
<dbReference type="Proteomes" id="UP000257317">
    <property type="component" value="Unassembled WGS sequence"/>
</dbReference>
<evidence type="ECO:0000256" key="4">
    <source>
        <dbReference type="ARBA" id="ARBA00022833"/>
    </source>
</evidence>
<sequence length="220" mass="25364">MKKFIRTLFIWGIIFLAGSIFYFKSQPYFERTFGTTNPLPYLSYRIEQLFNPNKFNQLNNDEPQDNGHTFEQAKATVYINLSNKTLYQATLTGLRAWNNTSAFNFKTTNNKKDAQIIVEAMDKSNTNAAGLTDTEYNSLTGHLLHATVRLNSFYLLNPQYNYSYDRIVNTVEHELGHAIGLNHENGVSVMYPQGSFYTIQPTDINNVKKLYHESTKNEMN</sequence>
<comment type="caution">
    <text evidence="6">The sequence shown here is derived from an EMBL/GenBank/DDBJ whole genome shotgun (WGS) entry which is preliminary data.</text>
</comment>
<dbReference type="RefSeq" id="WP_117117344.1">
    <property type="nucleotide sequence ID" value="NZ_BFBY01000001.1"/>
</dbReference>
<dbReference type="OrthoDB" id="2148705at2"/>
<evidence type="ECO:0000313" key="6">
    <source>
        <dbReference type="EMBL" id="GBG04139.1"/>
    </source>
</evidence>
<dbReference type="Pfam" id="PF00413">
    <property type="entry name" value="Peptidase_M10"/>
    <property type="match status" value="1"/>
</dbReference>
<accession>A0A2Z6TQY0</accession>
<name>A0A2Z6TQY0_9LACO</name>
<evidence type="ECO:0000256" key="2">
    <source>
        <dbReference type="ARBA" id="ARBA00022723"/>
    </source>
</evidence>
<dbReference type="GO" id="GO:0004222">
    <property type="term" value="F:metalloendopeptidase activity"/>
    <property type="evidence" value="ECO:0007669"/>
    <property type="project" value="InterPro"/>
</dbReference>
<dbReference type="AlphaFoldDB" id="A0A2Z6TQY0"/>
<dbReference type="InterPro" id="IPR024079">
    <property type="entry name" value="MetalloPept_cat_dom_sf"/>
</dbReference>
<reference evidence="7" key="1">
    <citation type="submission" date="2018-03" db="EMBL/GenBank/DDBJ databases">
        <title>New taxa in the Lactobacillus gasseri group.</title>
        <authorList>
            <person name="Tanizawa Y."/>
            <person name="Tohno M."/>
            <person name="Endo A."/>
            <person name="Arita M."/>
        </authorList>
    </citation>
    <scope>NUCLEOTIDE SEQUENCE [LARGE SCALE GENOMIC DNA]</scope>
    <source>
        <strain evidence="7">DSM 24759</strain>
    </source>
</reference>
<dbReference type="GO" id="GO:0008270">
    <property type="term" value="F:zinc ion binding"/>
    <property type="evidence" value="ECO:0007669"/>
    <property type="project" value="InterPro"/>
</dbReference>